<dbReference type="KEGG" id="ans:ArsFIN_00800"/>
<protein>
    <submittedName>
        <fullName evidence="1">Uncharacterized protein</fullName>
    </submittedName>
</protein>
<dbReference type="Proteomes" id="UP000295134">
    <property type="component" value="Chromosome"/>
</dbReference>
<proteinExistence type="predicted"/>
<name>A0A4P7KYU6_9GAMM</name>
<sequence>MPINPTERYPSAWLPQPLQVTADHTPTETKPAGTFTPIQLFNLNNSILDIEEHILYNGENSAIELADITHYQEQMTVTPSIKQKASYNRENKAAKSIDTVEKDRSILAELLADQRFSHSKERIISATLLGEHVPHQPKSYCHCVTEAISH</sequence>
<dbReference type="AlphaFoldDB" id="A0A4P7KYU6"/>
<dbReference type="EMBL" id="CP038613">
    <property type="protein sequence ID" value="QBY41562.1"/>
    <property type="molecule type" value="Genomic_DNA"/>
</dbReference>
<reference evidence="1 2" key="1">
    <citation type="submission" date="2019-03" db="EMBL/GenBank/DDBJ databases">
        <title>Long-read sequencing reveals hyperdense prophage content in a complex bacterial symbiont genome.</title>
        <authorList>
            <person name="Frost C.L."/>
            <person name="Siozios S."/>
            <person name="Nadal-Jimenez P."/>
            <person name="Brockhurst M.A."/>
            <person name="King K.C."/>
            <person name="Darby A.C."/>
            <person name="Hurst G.D.D."/>
        </authorList>
    </citation>
    <scope>NUCLEOTIDE SEQUENCE [LARGE SCALE GENOMIC DNA]</scope>
    <source>
        <strain evidence="1 2">FIN</strain>
    </source>
</reference>
<accession>A0A4P7KYU6</accession>
<evidence type="ECO:0000313" key="2">
    <source>
        <dbReference type="Proteomes" id="UP000295134"/>
    </source>
</evidence>
<evidence type="ECO:0000313" key="1">
    <source>
        <dbReference type="EMBL" id="QBY41562.1"/>
    </source>
</evidence>
<organism evidence="1 2">
    <name type="scientific">Arsenophonus nasoniae</name>
    <name type="common">son-killer infecting Nasonia vitripennis</name>
    <dbReference type="NCBI Taxonomy" id="638"/>
    <lineage>
        <taxon>Bacteria</taxon>
        <taxon>Pseudomonadati</taxon>
        <taxon>Pseudomonadota</taxon>
        <taxon>Gammaproteobacteria</taxon>
        <taxon>Enterobacterales</taxon>
        <taxon>Morganellaceae</taxon>
        <taxon>Arsenophonus</taxon>
    </lineage>
</organism>
<gene>
    <name evidence="1" type="ORF">ArsFIN_00800</name>
</gene>